<comment type="caution">
    <text evidence="2">The sequence shown here is derived from an EMBL/GenBank/DDBJ whole genome shotgun (WGS) entry which is preliminary data.</text>
</comment>
<feature type="domain" description="RNA polymerase sigma-70 region 4" evidence="1">
    <location>
        <begin position="48"/>
        <end position="93"/>
    </location>
</feature>
<dbReference type="Pfam" id="PF04545">
    <property type="entry name" value="Sigma70_r4"/>
    <property type="match status" value="1"/>
</dbReference>
<dbReference type="InterPro" id="IPR036388">
    <property type="entry name" value="WH-like_DNA-bd_sf"/>
</dbReference>
<name>A0A315Y353_RUMFL</name>
<evidence type="ECO:0000259" key="1">
    <source>
        <dbReference type="Pfam" id="PF04545"/>
    </source>
</evidence>
<dbReference type="SUPFAM" id="SSF88659">
    <property type="entry name" value="Sigma3 and sigma4 domains of RNA polymerase sigma factors"/>
    <property type="match status" value="1"/>
</dbReference>
<dbReference type="Proteomes" id="UP000245720">
    <property type="component" value="Unassembled WGS sequence"/>
</dbReference>
<dbReference type="OrthoDB" id="9784984at2"/>
<dbReference type="GO" id="GO:0003700">
    <property type="term" value="F:DNA-binding transcription factor activity"/>
    <property type="evidence" value="ECO:0007669"/>
    <property type="project" value="InterPro"/>
</dbReference>
<evidence type="ECO:0000313" key="2">
    <source>
        <dbReference type="EMBL" id="PWJ14596.1"/>
    </source>
</evidence>
<dbReference type="CDD" id="cd06171">
    <property type="entry name" value="Sigma70_r4"/>
    <property type="match status" value="1"/>
</dbReference>
<reference evidence="2 3" key="1">
    <citation type="submission" date="2018-05" db="EMBL/GenBank/DDBJ databases">
        <title>The Hungate 1000. A catalogue of reference genomes from the rumen microbiome.</title>
        <authorList>
            <person name="Kelly W."/>
        </authorList>
    </citation>
    <scope>NUCLEOTIDE SEQUENCE [LARGE SCALE GENOMIC DNA]</scope>
    <source>
        <strain evidence="2 3">SAb67</strain>
    </source>
</reference>
<organism evidence="2 3">
    <name type="scientific">Ruminococcus flavefaciens</name>
    <dbReference type="NCBI Taxonomy" id="1265"/>
    <lineage>
        <taxon>Bacteria</taxon>
        <taxon>Bacillati</taxon>
        <taxon>Bacillota</taxon>
        <taxon>Clostridia</taxon>
        <taxon>Eubacteriales</taxon>
        <taxon>Oscillospiraceae</taxon>
        <taxon>Ruminococcus</taxon>
    </lineage>
</organism>
<sequence length="100" mass="11695">MGRKKRVDCEAYYVGLEDESIIALTCGNDLAERGKAMKKLLRRVIDGELTNSQKRVIYLYYYKKMTYEEIGAYLGTSHQAVYGTIKRAEARIKKVMRYWL</sequence>
<dbReference type="GO" id="GO:0006352">
    <property type="term" value="P:DNA-templated transcription initiation"/>
    <property type="evidence" value="ECO:0007669"/>
    <property type="project" value="InterPro"/>
</dbReference>
<protein>
    <submittedName>
        <fullName evidence="2">RNA polymerase sigma factor (Sigma-70 family)</fullName>
    </submittedName>
</protein>
<dbReference type="Gene3D" id="1.10.10.10">
    <property type="entry name" value="Winged helix-like DNA-binding domain superfamily/Winged helix DNA-binding domain"/>
    <property type="match status" value="1"/>
</dbReference>
<accession>A0A315Y353</accession>
<dbReference type="EMBL" id="QGDI01000002">
    <property type="protein sequence ID" value="PWJ14596.1"/>
    <property type="molecule type" value="Genomic_DNA"/>
</dbReference>
<proteinExistence type="predicted"/>
<dbReference type="InterPro" id="IPR013324">
    <property type="entry name" value="RNA_pol_sigma_r3/r4-like"/>
</dbReference>
<dbReference type="RefSeq" id="WP_109725472.1">
    <property type="nucleotide sequence ID" value="NZ_CACYST010000018.1"/>
</dbReference>
<dbReference type="InterPro" id="IPR007630">
    <property type="entry name" value="RNA_pol_sigma70_r4"/>
</dbReference>
<evidence type="ECO:0000313" key="3">
    <source>
        <dbReference type="Proteomes" id="UP000245720"/>
    </source>
</evidence>
<gene>
    <name evidence="2" type="ORF">IE37_00581</name>
</gene>
<dbReference type="AlphaFoldDB" id="A0A315Y353"/>